<dbReference type="AlphaFoldDB" id="A0A409W9Q0"/>
<proteinExistence type="predicted"/>
<dbReference type="EMBL" id="NHTK01005692">
    <property type="protein sequence ID" value="PPQ75215.1"/>
    <property type="molecule type" value="Genomic_DNA"/>
</dbReference>
<evidence type="ECO:0000256" key="1">
    <source>
        <dbReference type="SAM" id="SignalP"/>
    </source>
</evidence>
<dbReference type="Proteomes" id="UP000284842">
    <property type="component" value="Unassembled WGS sequence"/>
</dbReference>
<protein>
    <submittedName>
        <fullName evidence="2">Uncharacterized protein</fullName>
    </submittedName>
</protein>
<sequence>MQFRRSVFVLFITFAVHVWSTHALRLQDRVMKRGDWVPIENAIKAANIEGTYIALQTLTSPSHDFPLIFHPVQSLNALLNSVKKFITDKESMKDLLQNILYVRVHVTIDGKIPKQLCKPDAEKMSDNGFCIAIKAEEFKGKDEKAAVHLVLLRLAEQCEGEAKKYKEAWKAFKTAFEEETKQKRELPTSGAGSWLEKRRLSSGSLLARRSRVIKNDEK</sequence>
<gene>
    <name evidence="2" type="ORF">CVT24_010174</name>
</gene>
<comment type="caution">
    <text evidence="2">The sequence shown here is derived from an EMBL/GenBank/DDBJ whole genome shotgun (WGS) entry which is preliminary data.</text>
</comment>
<dbReference type="InParanoid" id="A0A409W9Q0"/>
<keyword evidence="3" id="KW-1185">Reference proteome</keyword>
<feature type="signal peptide" evidence="1">
    <location>
        <begin position="1"/>
        <end position="23"/>
    </location>
</feature>
<evidence type="ECO:0000313" key="2">
    <source>
        <dbReference type="EMBL" id="PPQ75215.1"/>
    </source>
</evidence>
<organism evidence="2 3">
    <name type="scientific">Panaeolus cyanescens</name>
    <dbReference type="NCBI Taxonomy" id="181874"/>
    <lineage>
        <taxon>Eukaryota</taxon>
        <taxon>Fungi</taxon>
        <taxon>Dikarya</taxon>
        <taxon>Basidiomycota</taxon>
        <taxon>Agaricomycotina</taxon>
        <taxon>Agaricomycetes</taxon>
        <taxon>Agaricomycetidae</taxon>
        <taxon>Agaricales</taxon>
        <taxon>Agaricineae</taxon>
        <taxon>Galeropsidaceae</taxon>
        <taxon>Panaeolus</taxon>
    </lineage>
</organism>
<feature type="chain" id="PRO_5019442071" evidence="1">
    <location>
        <begin position="24"/>
        <end position="218"/>
    </location>
</feature>
<name>A0A409W9Q0_9AGAR</name>
<reference evidence="2 3" key="1">
    <citation type="journal article" date="2018" name="Evol. Lett.">
        <title>Horizontal gene cluster transfer increased hallucinogenic mushroom diversity.</title>
        <authorList>
            <person name="Reynolds H.T."/>
            <person name="Vijayakumar V."/>
            <person name="Gluck-Thaler E."/>
            <person name="Korotkin H.B."/>
            <person name="Matheny P.B."/>
            <person name="Slot J.C."/>
        </authorList>
    </citation>
    <scope>NUCLEOTIDE SEQUENCE [LARGE SCALE GENOMIC DNA]</scope>
    <source>
        <strain evidence="2 3">2629</strain>
    </source>
</reference>
<keyword evidence="1" id="KW-0732">Signal</keyword>
<evidence type="ECO:0000313" key="3">
    <source>
        <dbReference type="Proteomes" id="UP000284842"/>
    </source>
</evidence>
<accession>A0A409W9Q0</accession>